<feature type="transmembrane region" description="Helical" evidence="1">
    <location>
        <begin position="12"/>
        <end position="31"/>
    </location>
</feature>
<dbReference type="KEGG" id="taqu:KDW03_08330"/>
<evidence type="ECO:0000313" key="3">
    <source>
        <dbReference type="Proteomes" id="UP001056539"/>
    </source>
</evidence>
<keyword evidence="1" id="KW-0812">Transmembrane</keyword>
<dbReference type="Proteomes" id="UP001056539">
    <property type="component" value="Chromosome"/>
</dbReference>
<organism evidence="2 3">
    <name type="scientific">Thermospira aquatica</name>
    <dbReference type="NCBI Taxonomy" id="2828656"/>
    <lineage>
        <taxon>Bacteria</taxon>
        <taxon>Pseudomonadati</taxon>
        <taxon>Spirochaetota</taxon>
        <taxon>Spirochaetia</taxon>
        <taxon>Brevinematales</taxon>
        <taxon>Thermospiraceae</taxon>
        <taxon>Thermospira</taxon>
    </lineage>
</organism>
<sequence length="65" mass="7511">MRQSKMLLQNWIMVGIGVFLMYFGFFLVSFIKLNYEGWYALISVATIVGGIVMVLLGLWLGFERE</sequence>
<reference evidence="2" key="1">
    <citation type="submission" date="2021-04" db="EMBL/GenBank/DDBJ databases">
        <authorList>
            <person name="Postec A."/>
        </authorList>
    </citation>
    <scope>NUCLEOTIDE SEQUENCE</scope>
    <source>
        <strain evidence="2">F1F22</strain>
    </source>
</reference>
<name>A0AAX3BB65_9SPIR</name>
<evidence type="ECO:0000256" key="1">
    <source>
        <dbReference type="SAM" id="Phobius"/>
    </source>
</evidence>
<protein>
    <submittedName>
        <fullName evidence="2">Uncharacterized protein</fullName>
    </submittedName>
</protein>
<evidence type="ECO:0000313" key="2">
    <source>
        <dbReference type="EMBL" id="URA09494.1"/>
    </source>
</evidence>
<reference evidence="2" key="2">
    <citation type="submission" date="2022-06" db="EMBL/GenBank/DDBJ databases">
        <title>Thermospira aquatica gen. nov., sp. nov.</title>
        <authorList>
            <person name="Ben Ali Gam Z."/>
            <person name="Labat M."/>
        </authorList>
    </citation>
    <scope>NUCLEOTIDE SEQUENCE</scope>
    <source>
        <strain evidence="2">F1F22</strain>
    </source>
</reference>
<keyword evidence="3" id="KW-1185">Reference proteome</keyword>
<dbReference type="AlphaFoldDB" id="A0AAX3BB65"/>
<keyword evidence="1" id="KW-1133">Transmembrane helix</keyword>
<accession>A0AAX3BB65</accession>
<gene>
    <name evidence="2" type="ORF">KDW03_08330</name>
</gene>
<feature type="transmembrane region" description="Helical" evidence="1">
    <location>
        <begin position="37"/>
        <end position="62"/>
    </location>
</feature>
<proteinExistence type="predicted"/>
<dbReference type="RefSeq" id="WP_271434623.1">
    <property type="nucleotide sequence ID" value="NZ_CP073355.1"/>
</dbReference>
<dbReference type="EMBL" id="CP073355">
    <property type="protein sequence ID" value="URA09494.1"/>
    <property type="molecule type" value="Genomic_DNA"/>
</dbReference>
<keyword evidence="1" id="KW-0472">Membrane</keyword>